<dbReference type="PANTHER" id="PTHR35788:SF1">
    <property type="entry name" value="EXPORTED PROTEIN"/>
    <property type="match status" value="1"/>
</dbReference>
<evidence type="ECO:0000259" key="2">
    <source>
        <dbReference type="Pfam" id="PF12229"/>
    </source>
</evidence>
<dbReference type="Proteomes" id="UP000176186">
    <property type="component" value="Unassembled WGS sequence"/>
</dbReference>
<dbReference type="InterPro" id="IPR007391">
    <property type="entry name" value="Vancomycin_resist_VanW"/>
</dbReference>
<organism evidence="3 4">
    <name type="scientific">Candidatus Gottesmanbacteria bacterium RIFOXYB1_FULL_47_11</name>
    <dbReference type="NCBI Taxonomy" id="1798401"/>
    <lineage>
        <taxon>Bacteria</taxon>
        <taxon>Candidatus Gottesmaniibacteriota</taxon>
    </lineage>
</organism>
<dbReference type="STRING" id="1798401.A2363_02055"/>
<accession>A0A1F6BDZ5</accession>
<keyword evidence="1" id="KW-1133">Transmembrane helix</keyword>
<feature type="domain" description="YoaR-like putative peptidoglycan binding" evidence="2">
    <location>
        <begin position="84"/>
        <end position="190"/>
    </location>
</feature>
<evidence type="ECO:0000313" key="3">
    <source>
        <dbReference type="EMBL" id="OGG34982.1"/>
    </source>
</evidence>
<feature type="transmembrane region" description="Helical" evidence="1">
    <location>
        <begin position="12"/>
        <end position="30"/>
    </location>
</feature>
<keyword evidence="1" id="KW-0812">Transmembrane</keyword>
<dbReference type="Pfam" id="PF12229">
    <property type="entry name" value="PG_binding_4"/>
    <property type="match status" value="1"/>
</dbReference>
<dbReference type="EMBL" id="MFKE01000019">
    <property type="protein sequence ID" value="OGG34982.1"/>
    <property type="molecule type" value="Genomic_DNA"/>
</dbReference>
<dbReference type="InterPro" id="IPR022029">
    <property type="entry name" value="YoaR-like_PG-bd"/>
</dbReference>
<name>A0A1F6BDZ5_9BACT</name>
<dbReference type="InterPro" id="IPR052913">
    <property type="entry name" value="Glycopeptide_resist_protein"/>
</dbReference>
<sequence>MHPVKHKTKTFAIYAALIVCATIVIVCWAFERRYKGRVYPHVSIDTISFSGQTPEEVKTYWLTRNTVFSSTQLELSYDGAIATISGTDLDLGYDATLSATQAYLVGRSPSRISNVVTKLTQTNVNLQPYFRWNTDRIRTALDTIGKHVDAPADEALFQFENGKVKAFRPSKEGRRLNRTEAEKRIYEAFFSAAKTGSQRLTVLIPIEAVYPSITTDRANTFGIKQLIGTGYSEFSGSIAGRIHNVRLAASLLNGILIKPGETFSFNDAIGDISAATGYQSAYIIKEGRTVLGDGGGVCQVSTTLFRAALAAGLPIVERHPHAYRVHYYEEGGYKPGLDATVFGPTYDLKFTNDTPGYILIQTKINLSVPSLTFLLYGTSDGRVSYITNQKLWDVAPPPPDLYQDDPTLPKGTVKQVDFAAWGAKASFDYSVIRAGETLQKKTFSSTYRPWQAVYLKGAL</sequence>
<keyword evidence="1" id="KW-0472">Membrane</keyword>
<gene>
    <name evidence="3" type="ORF">A2363_02055</name>
</gene>
<reference evidence="3 4" key="1">
    <citation type="journal article" date="2016" name="Nat. Commun.">
        <title>Thousands of microbial genomes shed light on interconnected biogeochemical processes in an aquifer system.</title>
        <authorList>
            <person name="Anantharaman K."/>
            <person name="Brown C.T."/>
            <person name="Hug L.A."/>
            <person name="Sharon I."/>
            <person name="Castelle C.J."/>
            <person name="Probst A.J."/>
            <person name="Thomas B.C."/>
            <person name="Singh A."/>
            <person name="Wilkins M.J."/>
            <person name="Karaoz U."/>
            <person name="Brodie E.L."/>
            <person name="Williams K.H."/>
            <person name="Hubbard S.S."/>
            <person name="Banfield J.F."/>
        </authorList>
    </citation>
    <scope>NUCLEOTIDE SEQUENCE [LARGE SCALE GENOMIC DNA]</scope>
</reference>
<evidence type="ECO:0000313" key="4">
    <source>
        <dbReference type="Proteomes" id="UP000176186"/>
    </source>
</evidence>
<dbReference type="PANTHER" id="PTHR35788">
    <property type="entry name" value="EXPORTED PROTEIN-RELATED"/>
    <property type="match status" value="1"/>
</dbReference>
<proteinExistence type="predicted"/>
<comment type="caution">
    <text evidence="3">The sequence shown here is derived from an EMBL/GenBank/DDBJ whole genome shotgun (WGS) entry which is preliminary data.</text>
</comment>
<dbReference type="AlphaFoldDB" id="A0A1F6BDZ5"/>
<dbReference type="Pfam" id="PF04294">
    <property type="entry name" value="VanW"/>
    <property type="match status" value="1"/>
</dbReference>
<protein>
    <recommendedName>
        <fullName evidence="2">YoaR-like putative peptidoglycan binding domain-containing protein</fullName>
    </recommendedName>
</protein>
<evidence type="ECO:0000256" key="1">
    <source>
        <dbReference type="SAM" id="Phobius"/>
    </source>
</evidence>